<name>A0A6A6EVJ8_9PEZI</name>
<accession>A0A6A6EVJ8</accession>
<dbReference type="AlphaFoldDB" id="A0A6A6EVJ8"/>
<dbReference type="SUPFAM" id="SSF52540">
    <property type="entry name" value="P-loop containing nucleoside triphosphate hydrolases"/>
    <property type="match status" value="1"/>
</dbReference>
<evidence type="ECO:0000313" key="2">
    <source>
        <dbReference type="Proteomes" id="UP000799539"/>
    </source>
</evidence>
<organism evidence="1 2">
    <name type="scientific">Cercospora zeae-maydis SCOH1-5</name>
    <dbReference type="NCBI Taxonomy" id="717836"/>
    <lineage>
        <taxon>Eukaryota</taxon>
        <taxon>Fungi</taxon>
        <taxon>Dikarya</taxon>
        <taxon>Ascomycota</taxon>
        <taxon>Pezizomycotina</taxon>
        <taxon>Dothideomycetes</taxon>
        <taxon>Dothideomycetidae</taxon>
        <taxon>Mycosphaerellales</taxon>
        <taxon>Mycosphaerellaceae</taxon>
        <taxon>Cercospora</taxon>
    </lineage>
</organism>
<keyword evidence="2" id="KW-1185">Reference proteome</keyword>
<reference evidence="1" key="1">
    <citation type="journal article" date="2020" name="Stud. Mycol.">
        <title>101 Dothideomycetes genomes: a test case for predicting lifestyles and emergence of pathogens.</title>
        <authorList>
            <person name="Haridas S."/>
            <person name="Albert R."/>
            <person name="Binder M."/>
            <person name="Bloem J."/>
            <person name="Labutti K."/>
            <person name="Salamov A."/>
            <person name="Andreopoulos B."/>
            <person name="Baker S."/>
            <person name="Barry K."/>
            <person name="Bills G."/>
            <person name="Bluhm B."/>
            <person name="Cannon C."/>
            <person name="Castanera R."/>
            <person name="Culley D."/>
            <person name="Daum C."/>
            <person name="Ezra D."/>
            <person name="Gonzalez J."/>
            <person name="Henrissat B."/>
            <person name="Kuo A."/>
            <person name="Liang C."/>
            <person name="Lipzen A."/>
            <person name="Lutzoni F."/>
            <person name="Magnuson J."/>
            <person name="Mondo S."/>
            <person name="Nolan M."/>
            <person name="Ohm R."/>
            <person name="Pangilinan J."/>
            <person name="Park H.-J."/>
            <person name="Ramirez L."/>
            <person name="Alfaro M."/>
            <person name="Sun H."/>
            <person name="Tritt A."/>
            <person name="Yoshinaga Y."/>
            <person name="Zwiers L.-H."/>
            <person name="Turgeon B."/>
            <person name="Goodwin S."/>
            <person name="Spatafora J."/>
            <person name="Crous P."/>
            <person name="Grigoriev I."/>
        </authorList>
    </citation>
    <scope>NUCLEOTIDE SEQUENCE</scope>
    <source>
        <strain evidence="1">SCOH1-5</strain>
    </source>
</reference>
<dbReference type="InterPro" id="IPR027417">
    <property type="entry name" value="P-loop_NTPase"/>
</dbReference>
<protein>
    <recommendedName>
        <fullName evidence="3">Helicase C-terminal domain-containing protein</fullName>
    </recommendedName>
</protein>
<sequence length="164" mass="18638">MPQEETTIVRDAPSRPNIAYSVREIDDHGGWIEGIQGVMEEKKRQYPVQDKVIVYCRSVHDVQSLAEASSYTPFHAKVGSNDAYGQESGRCGRDGKMRSDVVRYRAGRSMRWREGYRRRRWHSSAGIGVDEWCWMGITMGVSGRIAKEKCGLYKGRRCTIMGAS</sequence>
<evidence type="ECO:0000313" key="1">
    <source>
        <dbReference type="EMBL" id="KAF2206318.1"/>
    </source>
</evidence>
<proteinExistence type="predicted"/>
<dbReference type="EMBL" id="ML992724">
    <property type="protein sequence ID" value="KAF2206318.1"/>
    <property type="molecule type" value="Genomic_DNA"/>
</dbReference>
<gene>
    <name evidence="1" type="ORF">CERZMDRAFT_89389</name>
</gene>
<evidence type="ECO:0008006" key="3">
    <source>
        <dbReference type="Google" id="ProtNLM"/>
    </source>
</evidence>
<dbReference type="Proteomes" id="UP000799539">
    <property type="component" value="Unassembled WGS sequence"/>
</dbReference>